<feature type="compositionally biased region" description="Low complexity" evidence="1">
    <location>
        <begin position="310"/>
        <end position="321"/>
    </location>
</feature>
<organism evidence="3 4">
    <name type="scientific">Solobacterium moorei</name>
    <dbReference type="NCBI Taxonomy" id="102148"/>
    <lineage>
        <taxon>Bacteria</taxon>
        <taxon>Bacillati</taxon>
        <taxon>Bacillota</taxon>
        <taxon>Erysipelotrichia</taxon>
        <taxon>Erysipelotrichales</taxon>
        <taxon>Erysipelotrichaceae</taxon>
        <taxon>Solobacterium</taxon>
    </lineage>
</organism>
<evidence type="ECO:0000313" key="3">
    <source>
        <dbReference type="EMBL" id="RGT57825.1"/>
    </source>
</evidence>
<dbReference type="AlphaFoldDB" id="A0A412PI29"/>
<evidence type="ECO:0008006" key="5">
    <source>
        <dbReference type="Google" id="ProtNLM"/>
    </source>
</evidence>
<evidence type="ECO:0000256" key="1">
    <source>
        <dbReference type="SAM" id="MobiDB-lite"/>
    </source>
</evidence>
<comment type="caution">
    <text evidence="3">The sequence shown here is derived from an EMBL/GenBank/DDBJ whole genome shotgun (WGS) entry which is preliminary data.</text>
</comment>
<evidence type="ECO:0000256" key="2">
    <source>
        <dbReference type="SAM" id="Phobius"/>
    </source>
</evidence>
<evidence type="ECO:0000313" key="4">
    <source>
        <dbReference type="Proteomes" id="UP000284731"/>
    </source>
</evidence>
<dbReference type="Gene3D" id="2.60.40.10">
    <property type="entry name" value="Immunoglobulins"/>
    <property type="match status" value="1"/>
</dbReference>
<gene>
    <name evidence="3" type="ORF">DWX20_01885</name>
</gene>
<dbReference type="RefSeq" id="WP_118764264.1">
    <property type="nucleotide sequence ID" value="NZ_CABJCF010000001.1"/>
</dbReference>
<keyword evidence="2" id="KW-0812">Transmembrane</keyword>
<sequence length="370" mass="41215">MDDYLEKIRKRGLNSFQLHEVEEGLKNGLDTEQIDIFAKSEYDHMQMQEIRLALEHGFTLKQISVFLDPSINYEAMNHARIKLQNENVIEEKARAKLHAMQLKNLFVVILILFLIGVAVVGGYFGRKYWLIFNQPMELELKSTHIDLGYGDAFNPIDYIDEYTKDDGVQLVLPNAIDTKHIGQVKVIYTLKNQLKSISKELTVNIQDKSAPVITLNTKDVTLTRTKDSFNGKSYLSSAMDDVDGDVTEHVTWTNPDESLDDQTITYSVKDKAGNESQSVLSLHYKDPEPAPTPETIVIYQPSGGGGNASGGETPPSTSTSHGTQYFMFSDGYNLDSGYSACIAAGSAFGAYSCEPIMGPDGLYKGYKLSY</sequence>
<dbReference type="EMBL" id="QRWX01000001">
    <property type="protein sequence ID" value="RGT57825.1"/>
    <property type="molecule type" value="Genomic_DNA"/>
</dbReference>
<dbReference type="InterPro" id="IPR013783">
    <property type="entry name" value="Ig-like_fold"/>
</dbReference>
<keyword evidence="2" id="KW-1133">Transmembrane helix</keyword>
<keyword evidence="2" id="KW-0472">Membrane</keyword>
<reference evidence="3 4" key="1">
    <citation type="submission" date="2018-08" db="EMBL/GenBank/DDBJ databases">
        <title>A genome reference for cultivated species of the human gut microbiota.</title>
        <authorList>
            <person name="Zou Y."/>
            <person name="Xue W."/>
            <person name="Luo G."/>
        </authorList>
    </citation>
    <scope>NUCLEOTIDE SEQUENCE [LARGE SCALE GENOMIC DNA]</scope>
    <source>
        <strain evidence="3 4">AF18-46</strain>
    </source>
</reference>
<feature type="region of interest" description="Disordered" evidence="1">
    <location>
        <begin position="299"/>
        <end position="321"/>
    </location>
</feature>
<protein>
    <recommendedName>
        <fullName evidence="5">DUF5011 domain-containing protein</fullName>
    </recommendedName>
</protein>
<proteinExistence type="predicted"/>
<accession>A0A412PI29</accession>
<dbReference type="Proteomes" id="UP000284731">
    <property type="component" value="Unassembled WGS sequence"/>
</dbReference>
<name>A0A412PI29_9FIRM</name>
<feature type="transmembrane region" description="Helical" evidence="2">
    <location>
        <begin position="104"/>
        <end position="125"/>
    </location>
</feature>